<reference evidence="2 3" key="1">
    <citation type="submission" date="2016-03" db="EMBL/GenBank/DDBJ databases">
        <authorList>
            <person name="Ploux O."/>
        </authorList>
    </citation>
    <scope>NUCLEOTIDE SEQUENCE [LARGE SCALE GENOMIC DNA]</scope>
    <source>
        <strain evidence="2 3">UAMH 11012</strain>
    </source>
</reference>
<feature type="region of interest" description="Disordered" evidence="1">
    <location>
        <begin position="233"/>
        <end position="302"/>
    </location>
</feature>
<name>A0A1L7WGL8_9HELO</name>
<feature type="region of interest" description="Disordered" evidence="1">
    <location>
        <begin position="487"/>
        <end position="520"/>
    </location>
</feature>
<feature type="region of interest" description="Disordered" evidence="1">
    <location>
        <begin position="17"/>
        <end position="108"/>
    </location>
</feature>
<proteinExistence type="predicted"/>
<evidence type="ECO:0000313" key="3">
    <source>
        <dbReference type="Proteomes" id="UP000184330"/>
    </source>
</evidence>
<gene>
    <name evidence="2" type="ORF">PAC_01796</name>
</gene>
<dbReference type="OrthoDB" id="4590776at2759"/>
<sequence length="651" mass="72294">MTGRQRTFELIPTTLVKPTASKPPMTSKAAKKAYLQAQRGPKISKAEQRKRDAAEYERIRKKHEKEKNAAKAKAVREKKAAKLEAEKEARRKAGVPEPSRFVRGSQPTISKFVRSNGLTKRSWNQMEDLVEDTDDTASDAGVQVKDEEEPPPAKRVALDQDSEDEFGDFPSFSQSVLEELDSSVLVPSAPASPTKKQYCQSGTHSPIASPQLPPRKVTNDEFPFDEIDDMVTAQLHSEVSGPAAKSDNLEPPAISLPPPVLQPPKQANNELFGTPVPASRFGNKAGDMGNGWKKKHDVSTSIPKRALQERSVNMAPPKLPFKKASISFATPLARPGVPRLLNDRFSSGPPSATQAFLEDHLDDFLLSPSQQVRELLEDVDDIPSSTQIARELSPKEPTVQKLAEKIQMQSDNFFDGLICTQDFVLSPQDLEEIATPSRAQLMVTKESKPRIPNPLPARSAPQTRPTSRDRPRFFEEKEDDLLHAALHESKDTKARGRPKQPSKVTPAPHVEPASKGQMKARVPRFFEEKEEDILQAALHESKKLVAKQVKPKSKPVPAKGRRPLLAYEESSKTDYGDFNFDQFFEGEEEKMIQAAIEESKKAAGLDTQKVPLKDAEAPQKQKRKLKRVASAATDYGDDEFSECELELLALC</sequence>
<dbReference type="AlphaFoldDB" id="A0A1L7WGL8"/>
<feature type="region of interest" description="Disordered" evidence="1">
    <location>
        <begin position="133"/>
        <end position="170"/>
    </location>
</feature>
<dbReference type="InterPro" id="IPR003903">
    <property type="entry name" value="UIM_dom"/>
</dbReference>
<organism evidence="2 3">
    <name type="scientific">Phialocephala subalpina</name>
    <dbReference type="NCBI Taxonomy" id="576137"/>
    <lineage>
        <taxon>Eukaryota</taxon>
        <taxon>Fungi</taxon>
        <taxon>Dikarya</taxon>
        <taxon>Ascomycota</taxon>
        <taxon>Pezizomycotina</taxon>
        <taxon>Leotiomycetes</taxon>
        <taxon>Helotiales</taxon>
        <taxon>Mollisiaceae</taxon>
        <taxon>Phialocephala</taxon>
        <taxon>Phialocephala fortinii species complex</taxon>
    </lineage>
</organism>
<evidence type="ECO:0000256" key="1">
    <source>
        <dbReference type="SAM" id="MobiDB-lite"/>
    </source>
</evidence>
<feature type="region of interest" description="Disordered" evidence="1">
    <location>
        <begin position="545"/>
        <end position="564"/>
    </location>
</feature>
<dbReference type="EMBL" id="FJOG01000002">
    <property type="protein sequence ID" value="CZR51919.1"/>
    <property type="molecule type" value="Genomic_DNA"/>
</dbReference>
<protein>
    <submittedName>
        <fullName evidence="2">Uncharacterized protein</fullName>
    </submittedName>
</protein>
<feature type="region of interest" description="Disordered" evidence="1">
    <location>
        <begin position="603"/>
        <end position="622"/>
    </location>
</feature>
<feature type="compositionally biased region" description="Basic and acidic residues" evidence="1">
    <location>
        <begin position="44"/>
        <end position="58"/>
    </location>
</feature>
<keyword evidence="3" id="KW-1185">Reference proteome</keyword>
<dbReference type="PROSITE" id="PS50330">
    <property type="entry name" value="UIM"/>
    <property type="match status" value="1"/>
</dbReference>
<feature type="compositionally biased region" description="Basic and acidic residues" evidence="1">
    <location>
        <begin position="65"/>
        <end position="91"/>
    </location>
</feature>
<feature type="compositionally biased region" description="Polar residues" evidence="1">
    <location>
        <begin position="194"/>
        <end position="208"/>
    </location>
</feature>
<evidence type="ECO:0000313" key="2">
    <source>
        <dbReference type="EMBL" id="CZR51919.1"/>
    </source>
</evidence>
<dbReference type="STRING" id="576137.A0A1L7WGL8"/>
<feature type="region of interest" description="Disordered" evidence="1">
    <location>
        <begin position="187"/>
        <end position="221"/>
    </location>
</feature>
<dbReference type="Proteomes" id="UP000184330">
    <property type="component" value="Unassembled WGS sequence"/>
</dbReference>
<accession>A0A1L7WGL8</accession>
<feature type="region of interest" description="Disordered" evidence="1">
    <location>
        <begin position="443"/>
        <end position="472"/>
    </location>
</feature>